<dbReference type="AlphaFoldDB" id="A0A9X1JNH1"/>
<organism evidence="1 2">
    <name type="scientific">Erythrobacter crassostreae</name>
    <dbReference type="NCBI Taxonomy" id="2828328"/>
    <lineage>
        <taxon>Bacteria</taxon>
        <taxon>Pseudomonadati</taxon>
        <taxon>Pseudomonadota</taxon>
        <taxon>Alphaproteobacteria</taxon>
        <taxon>Sphingomonadales</taxon>
        <taxon>Erythrobacteraceae</taxon>
        <taxon>Erythrobacter/Porphyrobacter group</taxon>
        <taxon>Erythrobacter</taxon>
    </lineage>
</organism>
<protein>
    <submittedName>
        <fullName evidence="1">Uncharacterized protein</fullName>
    </submittedName>
</protein>
<evidence type="ECO:0000313" key="1">
    <source>
        <dbReference type="EMBL" id="MBV7259703.1"/>
    </source>
</evidence>
<reference evidence="1" key="1">
    <citation type="submission" date="2021-04" db="EMBL/GenBank/DDBJ databases">
        <authorList>
            <person name="Pira H."/>
            <person name="Risdian C."/>
            <person name="Wink J."/>
        </authorList>
    </citation>
    <scope>NUCLEOTIDE SEQUENCE</scope>
    <source>
        <strain evidence="1">WH158</strain>
    </source>
</reference>
<comment type="caution">
    <text evidence="1">The sequence shown here is derived from an EMBL/GenBank/DDBJ whole genome shotgun (WGS) entry which is preliminary data.</text>
</comment>
<proteinExistence type="predicted"/>
<gene>
    <name evidence="1" type="ORF">KCG46_08985</name>
</gene>
<accession>A0A9X1JNH1</accession>
<evidence type="ECO:0000313" key="2">
    <source>
        <dbReference type="Proteomes" id="UP001138681"/>
    </source>
</evidence>
<keyword evidence="2" id="KW-1185">Reference proteome</keyword>
<dbReference type="Proteomes" id="UP001138681">
    <property type="component" value="Unassembled WGS sequence"/>
</dbReference>
<name>A0A9X1JNH1_9SPHN</name>
<dbReference type="RefSeq" id="WP_218404900.1">
    <property type="nucleotide sequence ID" value="NZ_JAGSPC010000001.1"/>
</dbReference>
<dbReference type="EMBL" id="JAGSPC010000001">
    <property type="protein sequence ID" value="MBV7259703.1"/>
    <property type="molecule type" value="Genomic_DNA"/>
</dbReference>
<sequence length="263" mass="28910">MNTTRRHAILGGLAAGLGAATQPLAGCASERTSLDPSITKVTVLGAIHGRHRTSELYSLDVLRKAIMRAEPDIVLTELPPDQVDLALSSFAETGKVAAPRARVFPELTEAVFPLSETMGYSITGNAGWSRELADNRNAALKVIENDPARADEWAEHQAARARYSRELRARGDDPRFIHTPEYDAIVERAQTPYQTYFDGDLGPGGWTQINRAHTDLTAQTLDSVTGKGLKALVIFGSWHKYMIERALMKRSDIELLPARSLFD</sequence>